<proteinExistence type="predicted"/>
<dbReference type="Proteomes" id="UP001303473">
    <property type="component" value="Unassembled WGS sequence"/>
</dbReference>
<reference evidence="4" key="1">
    <citation type="journal article" date="2023" name="Mol. Phylogenet. Evol.">
        <title>Genome-scale phylogeny and comparative genomics of the fungal order Sordariales.</title>
        <authorList>
            <person name="Hensen N."/>
            <person name="Bonometti L."/>
            <person name="Westerberg I."/>
            <person name="Brannstrom I.O."/>
            <person name="Guillou S."/>
            <person name="Cros-Aarteil S."/>
            <person name="Calhoun S."/>
            <person name="Haridas S."/>
            <person name="Kuo A."/>
            <person name="Mondo S."/>
            <person name="Pangilinan J."/>
            <person name="Riley R."/>
            <person name="LaButti K."/>
            <person name="Andreopoulos B."/>
            <person name="Lipzen A."/>
            <person name="Chen C."/>
            <person name="Yan M."/>
            <person name="Daum C."/>
            <person name="Ng V."/>
            <person name="Clum A."/>
            <person name="Steindorff A."/>
            <person name="Ohm R.A."/>
            <person name="Martin F."/>
            <person name="Silar P."/>
            <person name="Natvig D.O."/>
            <person name="Lalanne C."/>
            <person name="Gautier V."/>
            <person name="Ament-Velasquez S.L."/>
            <person name="Kruys A."/>
            <person name="Hutchinson M.I."/>
            <person name="Powell A.J."/>
            <person name="Barry K."/>
            <person name="Miller A.N."/>
            <person name="Grigoriev I.V."/>
            <person name="Debuchy R."/>
            <person name="Gladieux P."/>
            <person name="Hiltunen Thoren M."/>
            <person name="Johannesson H."/>
        </authorList>
    </citation>
    <scope>NUCLEOTIDE SEQUENCE [LARGE SCALE GENOMIC DNA]</scope>
    <source>
        <strain evidence="4">CBS 340.73</strain>
    </source>
</reference>
<dbReference type="InterPro" id="IPR036305">
    <property type="entry name" value="RGS_sf"/>
</dbReference>
<feature type="transmembrane region" description="Helical" evidence="2">
    <location>
        <begin position="297"/>
        <end position="319"/>
    </location>
</feature>
<feature type="compositionally biased region" description="Low complexity" evidence="1">
    <location>
        <begin position="38"/>
        <end position="54"/>
    </location>
</feature>
<dbReference type="EMBL" id="MU853811">
    <property type="protein sequence ID" value="KAK3939427.1"/>
    <property type="molecule type" value="Genomic_DNA"/>
</dbReference>
<comment type="caution">
    <text evidence="3">The sequence shown here is derived from an EMBL/GenBank/DDBJ whole genome shotgun (WGS) entry which is preliminary data.</text>
</comment>
<feature type="transmembrane region" description="Helical" evidence="2">
    <location>
        <begin position="427"/>
        <end position="449"/>
    </location>
</feature>
<dbReference type="Gene3D" id="1.10.167.10">
    <property type="entry name" value="Regulator of G-protein Signalling 4, domain 2"/>
    <property type="match status" value="1"/>
</dbReference>
<keyword evidence="2" id="KW-0472">Membrane</keyword>
<dbReference type="SUPFAM" id="SSF48097">
    <property type="entry name" value="Regulator of G-protein signaling, RGS"/>
    <property type="match status" value="1"/>
</dbReference>
<accession>A0AAN6N592</accession>
<protein>
    <recommendedName>
        <fullName evidence="5">RGS domain-containing protein</fullName>
    </recommendedName>
</protein>
<evidence type="ECO:0000313" key="4">
    <source>
        <dbReference type="Proteomes" id="UP001303473"/>
    </source>
</evidence>
<evidence type="ECO:0000313" key="3">
    <source>
        <dbReference type="EMBL" id="KAK3939427.1"/>
    </source>
</evidence>
<dbReference type="PANTHER" id="PTHR39466:SF1">
    <property type="entry name" value="RGS DOMAIN-CONTAINING PROTEIN"/>
    <property type="match status" value="1"/>
</dbReference>
<feature type="compositionally biased region" description="Polar residues" evidence="1">
    <location>
        <begin position="166"/>
        <end position="177"/>
    </location>
</feature>
<keyword evidence="4" id="KW-1185">Reference proteome</keyword>
<evidence type="ECO:0000256" key="1">
    <source>
        <dbReference type="SAM" id="MobiDB-lite"/>
    </source>
</evidence>
<keyword evidence="2" id="KW-0812">Transmembrane</keyword>
<keyword evidence="2" id="KW-1133">Transmembrane helix</keyword>
<feature type="region of interest" description="Disordered" evidence="1">
    <location>
        <begin position="166"/>
        <end position="193"/>
    </location>
</feature>
<name>A0AAN6N592_9PEZI</name>
<organism evidence="3 4">
    <name type="scientific">Diplogelasinospora grovesii</name>
    <dbReference type="NCBI Taxonomy" id="303347"/>
    <lineage>
        <taxon>Eukaryota</taxon>
        <taxon>Fungi</taxon>
        <taxon>Dikarya</taxon>
        <taxon>Ascomycota</taxon>
        <taxon>Pezizomycotina</taxon>
        <taxon>Sordariomycetes</taxon>
        <taxon>Sordariomycetidae</taxon>
        <taxon>Sordariales</taxon>
        <taxon>Diplogelasinosporaceae</taxon>
        <taxon>Diplogelasinospora</taxon>
    </lineage>
</organism>
<evidence type="ECO:0000256" key="2">
    <source>
        <dbReference type="SAM" id="Phobius"/>
    </source>
</evidence>
<feature type="region of interest" description="Disordered" evidence="1">
    <location>
        <begin position="14"/>
        <end position="57"/>
    </location>
</feature>
<feature type="transmembrane region" description="Helical" evidence="2">
    <location>
        <begin position="331"/>
        <end position="355"/>
    </location>
</feature>
<sequence>MGLLPLTYRRPPYVEKASLPDNDTSSGNGDEKGEPIRKTSTSSTSSKSGRSGTSNGIPPALGFDKILSGGTCPPCTIRDFMNYLLYIERSAENLQFLLWLRDYNKRFIEADTSDKALAFEWTHAMAEETLGRINRDHAEKARRAAKKGPVADIFKGTDFEKGVGVVQNTSVPDTNPFSTPPGTPQDGDPETSYNNAVSYRSQANDAIVAAGGKAPFTIQPFREEIDRVVTTYIMDGAPRQLNLSDREQKATLQALAYTTHPTAFRLVANTVETTLRGQSHLNFVRWSVCNGNPARVFFARALGVGLTATSTAVAVVLTLSHAPRGYRALAAIGWVLGIATLIAAHKGMCVVLHGLHHRHVRPWELFVNEEDPEDGVSKRSFDTFGTSNSYEDEPWVMRYQKRNIIRKIFDREIWIQEPALRQIQDTIFVQSMLCVLLLACLLTALFVAMPGGHFF</sequence>
<dbReference type="AlphaFoldDB" id="A0AAN6N592"/>
<dbReference type="InterPro" id="IPR044926">
    <property type="entry name" value="RGS_subdomain_2"/>
</dbReference>
<evidence type="ECO:0008006" key="5">
    <source>
        <dbReference type="Google" id="ProtNLM"/>
    </source>
</evidence>
<gene>
    <name evidence="3" type="ORF">QBC46DRAFT_387835</name>
</gene>
<dbReference type="PANTHER" id="PTHR39466">
    <property type="entry name" value="RGS DOMAIN-CONTAINING PROTEIN"/>
    <property type="match status" value="1"/>
</dbReference>